<name>A0AAV7L7M7_PLEWA</name>
<keyword evidence="3" id="KW-1185">Reference proteome</keyword>
<reference evidence="2" key="1">
    <citation type="journal article" date="2022" name="bioRxiv">
        <title>Sequencing and chromosome-scale assembly of the giantPleurodeles waltlgenome.</title>
        <authorList>
            <person name="Brown T."/>
            <person name="Elewa A."/>
            <person name="Iarovenko S."/>
            <person name="Subramanian E."/>
            <person name="Araus A.J."/>
            <person name="Petzold A."/>
            <person name="Susuki M."/>
            <person name="Suzuki K.-i.T."/>
            <person name="Hayashi T."/>
            <person name="Toyoda A."/>
            <person name="Oliveira C."/>
            <person name="Osipova E."/>
            <person name="Leigh N.D."/>
            <person name="Simon A."/>
            <person name="Yun M.H."/>
        </authorList>
    </citation>
    <scope>NUCLEOTIDE SEQUENCE</scope>
    <source>
        <strain evidence="2">20211129_DDA</strain>
        <tissue evidence="2">Liver</tissue>
    </source>
</reference>
<protein>
    <submittedName>
        <fullName evidence="2">Uncharacterized protein</fullName>
    </submittedName>
</protein>
<dbReference type="EMBL" id="JANPWB010000015">
    <property type="protein sequence ID" value="KAJ1087083.1"/>
    <property type="molecule type" value="Genomic_DNA"/>
</dbReference>
<organism evidence="2 3">
    <name type="scientific">Pleurodeles waltl</name>
    <name type="common">Iberian ribbed newt</name>
    <dbReference type="NCBI Taxonomy" id="8319"/>
    <lineage>
        <taxon>Eukaryota</taxon>
        <taxon>Metazoa</taxon>
        <taxon>Chordata</taxon>
        <taxon>Craniata</taxon>
        <taxon>Vertebrata</taxon>
        <taxon>Euteleostomi</taxon>
        <taxon>Amphibia</taxon>
        <taxon>Batrachia</taxon>
        <taxon>Caudata</taxon>
        <taxon>Salamandroidea</taxon>
        <taxon>Salamandridae</taxon>
        <taxon>Pleurodelinae</taxon>
        <taxon>Pleurodeles</taxon>
    </lineage>
</organism>
<gene>
    <name evidence="2" type="ORF">NDU88_000277</name>
</gene>
<evidence type="ECO:0000313" key="2">
    <source>
        <dbReference type="EMBL" id="KAJ1087083.1"/>
    </source>
</evidence>
<proteinExistence type="predicted"/>
<comment type="caution">
    <text evidence="2">The sequence shown here is derived from an EMBL/GenBank/DDBJ whole genome shotgun (WGS) entry which is preliminary data.</text>
</comment>
<sequence length="123" mass="13461">MDVGGKTFDAGVYPDEGIPKSDGVDGWRSVVFGADGSGDRVVTPSRHRSSTSDSSLSTPGLEAKLRSRRMALRLLEEREYQRQLLEEGEIVEPLGDFQGLEWDLASPIYRGGSLVSFCHQKGC</sequence>
<evidence type="ECO:0000256" key="1">
    <source>
        <dbReference type="SAM" id="MobiDB-lite"/>
    </source>
</evidence>
<dbReference type="AlphaFoldDB" id="A0AAV7L7M7"/>
<feature type="region of interest" description="Disordered" evidence="1">
    <location>
        <begin position="35"/>
        <end position="61"/>
    </location>
</feature>
<accession>A0AAV7L7M7</accession>
<dbReference type="Proteomes" id="UP001066276">
    <property type="component" value="Chromosome 11"/>
</dbReference>
<evidence type="ECO:0000313" key="3">
    <source>
        <dbReference type="Proteomes" id="UP001066276"/>
    </source>
</evidence>